<dbReference type="EMBL" id="BLPF01000002">
    <property type="protein sequence ID" value="GFJ82174.1"/>
    <property type="molecule type" value="Genomic_DNA"/>
</dbReference>
<evidence type="ECO:0000313" key="1">
    <source>
        <dbReference type="EMBL" id="GFJ82174.1"/>
    </source>
</evidence>
<dbReference type="AlphaFoldDB" id="A0A6V8KEC9"/>
<gene>
    <name evidence="1" type="ORF">Phou_063540</name>
</gene>
<accession>A0A6V8KEC9</accession>
<dbReference type="RefSeq" id="WP_173062348.1">
    <property type="nucleotide sequence ID" value="NZ_BAABGO010000046.1"/>
</dbReference>
<reference evidence="1 2" key="1">
    <citation type="submission" date="2020-03" db="EMBL/GenBank/DDBJ databases">
        <title>Whole genome shotgun sequence of Phytohabitans houttuyneae NBRC 108639.</title>
        <authorList>
            <person name="Komaki H."/>
            <person name="Tamura T."/>
        </authorList>
    </citation>
    <scope>NUCLEOTIDE SEQUENCE [LARGE SCALE GENOMIC DNA]</scope>
    <source>
        <strain evidence="1 2">NBRC 108639</strain>
    </source>
</reference>
<reference evidence="1 2" key="2">
    <citation type="submission" date="2020-03" db="EMBL/GenBank/DDBJ databases">
        <authorList>
            <person name="Ichikawa N."/>
            <person name="Kimura A."/>
            <person name="Kitahashi Y."/>
            <person name="Uohara A."/>
        </authorList>
    </citation>
    <scope>NUCLEOTIDE SEQUENCE [LARGE SCALE GENOMIC DNA]</scope>
    <source>
        <strain evidence="1 2">NBRC 108639</strain>
    </source>
</reference>
<sequence length="155" mass="16605">MSVVSRTVPSVPVRTSVETWDAIVESLTAPDQAARTSLETITNVAAMLIAEEYTRDAPIVVMPASGDRVRIYTAHGTAAIESEDEPPLATWPLADPGWRLSLPCGIDDIDDVRAALQPYPFVEVRDVTDGIAVTAASTPHAAGSISINYDELERS</sequence>
<organism evidence="1 2">
    <name type="scientific">Phytohabitans houttuyneae</name>
    <dbReference type="NCBI Taxonomy" id="1076126"/>
    <lineage>
        <taxon>Bacteria</taxon>
        <taxon>Bacillati</taxon>
        <taxon>Actinomycetota</taxon>
        <taxon>Actinomycetes</taxon>
        <taxon>Micromonosporales</taxon>
        <taxon>Micromonosporaceae</taxon>
    </lineage>
</organism>
<proteinExistence type="predicted"/>
<name>A0A6V8KEC9_9ACTN</name>
<keyword evidence="2" id="KW-1185">Reference proteome</keyword>
<evidence type="ECO:0000313" key="2">
    <source>
        <dbReference type="Proteomes" id="UP000482800"/>
    </source>
</evidence>
<protein>
    <submittedName>
        <fullName evidence="1">Uncharacterized protein</fullName>
    </submittedName>
</protein>
<comment type="caution">
    <text evidence="1">The sequence shown here is derived from an EMBL/GenBank/DDBJ whole genome shotgun (WGS) entry which is preliminary data.</text>
</comment>
<dbReference type="Proteomes" id="UP000482800">
    <property type="component" value="Unassembled WGS sequence"/>
</dbReference>